<evidence type="ECO:0000313" key="5">
    <source>
        <dbReference type="EMBL" id="PWZ37793.1"/>
    </source>
</evidence>
<gene>
    <name evidence="5" type="primary">SCL8_1</name>
    <name evidence="5" type="ORF">Zm00014a_003589</name>
</gene>
<feature type="compositionally biased region" description="Polar residues" evidence="4">
    <location>
        <begin position="127"/>
        <end position="146"/>
    </location>
</feature>
<name>A0A3L6FTK0_MAIZE</name>
<dbReference type="Pfam" id="PF03514">
    <property type="entry name" value="GRAS"/>
    <property type="match status" value="2"/>
</dbReference>
<feature type="region of interest" description="SAW" evidence="3">
    <location>
        <begin position="516"/>
        <end position="591"/>
    </location>
</feature>
<comment type="caution">
    <text evidence="3">Lacks conserved residue(s) required for the propagation of feature annotation.</text>
</comment>
<dbReference type="ExpressionAtlas" id="A0A3L6FTK0">
    <property type="expression patterns" value="baseline and differential"/>
</dbReference>
<sequence>MEPGAPWRDPRQGYSYGVGSAMQLQLQLQQRADAAAGGGVLKRSLGELERWQHHQQQQVAAQQALYLRAVRQRTAAAVDIAALLGGTPAQPLVLPGSSFGGGLASPSSTLSSSLTTASRAAVPLMQPQLQRQVPLTTSSPQTQPFGLSTAPLPQPSVSSELFILQELEKQLLDDDDDDEPVAAMSGTGSAVTNSEWEETIQQLSSIAAAPSPGLPAAATPNNNNNNVGMTRSPSNSSTASSSASCSPPTPGAASRQLLSEAAVAIADGHHEAAAAHLAALKRAANQHGDAEQRLIAMMVAALSSRIAPAASAPSQLLADLCGVEQRAGSQLLQDLSPCFRVALHAASAAIVEAGRSLKVTAVTDPSSPFTQSLTASLPAIEERLKKLAERAGVEYRFTVVSCRAAELDASRLCCEPGEAVAVNLAFALSHVPDESVSPANPRDELLRRVRALGPQVVTLVEQELNTNTAPLAARFTDACAHYGAILESLDATLAREIAEKARAEAALSKKAANAVGRDGPDRLERCEVFGKWRARFGMAGFRPVSLGSSIAEELVGGRVGHVPPGFTVKAENGVLRFCWMGRAVTVASAWR</sequence>
<accession>A0A3L6FTK0</accession>
<dbReference type="AlphaFoldDB" id="A0A3L6FTK0"/>
<keyword evidence="2" id="KW-0804">Transcription</keyword>
<evidence type="ECO:0000256" key="2">
    <source>
        <dbReference type="ARBA" id="ARBA00023163"/>
    </source>
</evidence>
<protein>
    <submittedName>
        <fullName evidence="5">Scarecrow-like protein 8</fullName>
    </submittedName>
</protein>
<dbReference type="EMBL" id="NCVQ01000003">
    <property type="protein sequence ID" value="PWZ37793.1"/>
    <property type="molecule type" value="Genomic_DNA"/>
</dbReference>
<evidence type="ECO:0000256" key="1">
    <source>
        <dbReference type="ARBA" id="ARBA00023015"/>
    </source>
</evidence>
<feature type="region of interest" description="Leucine repeat II (LRII)" evidence="3">
    <location>
        <begin position="379"/>
        <end position="411"/>
    </location>
</feature>
<reference evidence="5" key="1">
    <citation type="journal article" date="2018" name="Nat. Genet.">
        <title>Extensive intraspecific gene order and gene structural variations between Mo17 and other maize genomes.</title>
        <authorList>
            <person name="Sun S."/>
            <person name="Zhou Y."/>
            <person name="Chen J."/>
            <person name="Shi J."/>
            <person name="Zhao H."/>
            <person name="Zhao H."/>
            <person name="Song W."/>
            <person name="Zhang M."/>
            <person name="Cui Y."/>
            <person name="Dong X."/>
            <person name="Liu H."/>
            <person name="Ma X."/>
            <person name="Jiao Y."/>
            <person name="Wang B."/>
            <person name="Wei X."/>
            <person name="Stein J.C."/>
            <person name="Glaubitz J.C."/>
            <person name="Lu F."/>
            <person name="Yu G."/>
            <person name="Liang C."/>
            <person name="Fengler K."/>
            <person name="Li B."/>
            <person name="Rafalski A."/>
            <person name="Schnable P.S."/>
            <person name="Ware D.H."/>
            <person name="Buckler E.S."/>
            <person name="Lai J."/>
        </authorList>
    </citation>
    <scope>NUCLEOTIDE SEQUENCE [LARGE SCALE GENOMIC DNA]</scope>
    <source>
        <tissue evidence="5">Seedling</tissue>
    </source>
</reference>
<organism evidence="5">
    <name type="scientific">Zea mays</name>
    <name type="common">Maize</name>
    <dbReference type="NCBI Taxonomy" id="4577"/>
    <lineage>
        <taxon>Eukaryota</taxon>
        <taxon>Viridiplantae</taxon>
        <taxon>Streptophyta</taxon>
        <taxon>Embryophyta</taxon>
        <taxon>Tracheophyta</taxon>
        <taxon>Spermatophyta</taxon>
        <taxon>Magnoliopsida</taxon>
        <taxon>Liliopsida</taxon>
        <taxon>Poales</taxon>
        <taxon>Poaceae</taxon>
        <taxon>PACMAD clade</taxon>
        <taxon>Panicoideae</taxon>
        <taxon>Andropogonodae</taxon>
        <taxon>Andropogoneae</taxon>
        <taxon>Tripsacinae</taxon>
        <taxon>Zea</taxon>
    </lineage>
</organism>
<dbReference type="Proteomes" id="UP000251960">
    <property type="component" value="Chromosome 2"/>
</dbReference>
<proteinExistence type="inferred from homology"/>
<comment type="caution">
    <text evidence="5">The sequence shown here is derived from an EMBL/GenBank/DDBJ whole genome shotgun (WGS) entry which is preliminary data.</text>
</comment>
<evidence type="ECO:0000256" key="3">
    <source>
        <dbReference type="PROSITE-ProRule" id="PRU01191"/>
    </source>
</evidence>
<comment type="similarity">
    <text evidence="3">Belongs to the GRAS family.</text>
</comment>
<dbReference type="PROSITE" id="PS50985">
    <property type="entry name" value="GRAS"/>
    <property type="match status" value="1"/>
</dbReference>
<feature type="region of interest" description="Disordered" evidence="4">
    <location>
        <begin position="210"/>
        <end position="253"/>
    </location>
</feature>
<keyword evidence="1" id="KW-0805">Transcription regulation</keyword>
<evidence type="ECO:0000256" key="4">
    <source>
        <dbReference type="SAM" id="MobiDB-lite"/>
    </source>
</evidence>
<feature type="region of interest" description="Disordered" evidence="4">
    <location>
        <begin position="126"/>
        <end position="152"/>
    </location>
</feature>
<dbReference type="PANTHER" id="PTHR31636">
    <property type="entry name" value="OSJNBA0084A10.13 PROTEIN-RELATED"/>
    <property type="match status" value="1"/>
</dbReference>
<dbReference type="InterPro" id="IPR005202">
    <property type="entry name" value="TF_GRAS"/>
</dbReference>